<reference evidence="1 2" key="1">
    <citation type="submission" date="2019-03" db="EMBL/GenBank/DDBJ databases">
        <title>Porphyromonas levii Isolated from the Uterus of Dairy Cows.</title>
        <authorList>
            <person name="Francis A.M."/>
        </authorList>
    </citation>
    <scope>NUCLEOTIDE SEQUENCE [LARGE SCALE GENOMIC DNA]</scope>
    <source>
        <strain evidence="1 2">AF5678</strain>
    </source>
</reference>
<dbReference type="EMBL" id="SPNC01000011">
    <property type="protein sequence ID" value="TFH96867.1"/>
    <property type="molecule type" value="Genomic_DNA"/>
</dbReference>
<dbReference type="SUPFAM" id="SSF56935">
    <property type="entry name" value="Porins"/>
    <property type="match status" value="1"/>
</dbReference>
<gene>
    <name evidence="1" type="ORF">E4P47_01545</name>
</gene>
<dbReference type="InterPro" id="IPR013784">
    <property type="entry name" value="Carb-bd-like_fold"/>
</dbReference>
<keyword evidence="2" id="KW-1185">Reference proteome</keyword>
<dbReference type="SUPFAM" id="SSF49452">
    <property type="entry name" value="Starch-binding domain-like"/>
    <property type="match status" value="1"/>
</dbReference>
<dbReference type="OrthoDB" id="1453181at2"/>
<dbReference type="Gene3D" id="2.60.40.1120">
    <property type="entry name" value="Carboxypeptidase-like, regulatory domain"/>
    <property type="match status" value="1"/>
</dbReference>
<evidence type="ECO:0000313" key="1">
    <source>
        <dbReference type="EMBL" id="TFH96867.1"/>
    </source>
</evidence>
<dbReference type="Proteomes" id="UP000297225">
    <property type="component" value="Unassembled WGS sequence"/>
</dbReference>
<dbReference type="RefSeq" id="WP_134848927.1">
    <property type="nucleotide sequence ID" value="NZ_CP197400.1"/>
</dbReference>
<protein>
    <submittedName>
        <fullName evidence="1">TonB-dependent receptor</fullName>
    </submittedName>
</protein>
<dbReference type="AlphaFoldDB" id="A0A4Y8WR64"/>
<sequence>MQRLYRLMAMVCTLLSVSLLSASAQSGTSLRGVVKDSGTEHPIGGIVVTLLNNNQRTTTGADGSFVFYNIEGGKDKLVLTSTLHATVEREVVIAANRTNDVGTIVMVQNVMKDNAHFVGIVDNIDLDQIDDEGQGQSANTMVIFSNDVYLQNAGFQFSQFRHRTRGYDSQYEQRYINGINFNEGVRGVFNYSSVGALNDMTRNGNRINYMGASPFSFGDIGGSENINMRPANYTRGGKFTVSGTNRNYYLRSILSYNTGLMDNGWAISGAIGGRYAHEGAIPGVFYKNISYMLGVEKVWDNGRHSLSFITFGSPVERGQQGSSVNEAVKLVGDNLYNPNWGWQNGKKRNARVVKSWDPTAILSHVWKPDYRTTLTSGIAAHYNRYGRSSLNWYNGSDPRPDYYRYLPSYFDGAPVVQHYYESLWKSGEISQINWDRLYEVNHLNNLQGNGSAIYMVEEQRSDLGEIALSSTLNRQISQSLSFDGGLEFRYSQSKRFKTVDDLLGADYLLDNDKYAERDFAGNHEVRQNDLNRPDRRVSKGDVFGYDYRYHIYNAGIWAQNQHKYDKVDFYYGAKLALNTIRREGMMKNGRYPDNSFGKGKLHAFINFDVKAGVVYKINGRHFITANASYLNRPQLEREMYISPDITDEVVPVLKSKQIANFDLNYIFSVPKFRGRISAFYTGFWDDMKKVAYYNDSERTFTLHTLYGMDKVHQGLELGLEYRPTDALTLEFIGTAAQYYYSNDPMGVLNSTNGRIKNQQEKVYLKNLYIGGVPQVLGTFGVGYFYKYWFFNVNFNGFGYNHIDVAHIRRMASNYTSVVAPGQPGHDPKLYDSFVQTTTQERFAAGFTMDLSIGKILYLKNRDRINFNFSVSNLLNNKNVRVGGFEQGRINLDHPERFTNKHYYMQGINFFLNASYNW</sequence>
<dbReference type="STRING" id="1122973.GCA_000379925_00128"/>
<name>A0A4Y8WR64_9PORP</name>
<organism evidence="1 2">
    <name type="scientific">Porphyromonas levii</name>
    <dbReference type="NCBI Taxonomy" id="28114"/>
    <lineage>
        <taxon>Bacteria</taxon>
        <taxon>Pseudomonadati</taxon>
        <taxon>Bacteroidota</taxon>
        <taxon>Bacteroidia</taxon>
        <taxon>Bacteroidales</taxon>
        <taxon>Porphyromonadaceae</taxon>
        <taxon>Porphyromonas</taxon>
    </lineage>
</organism>
<keyword evidence="1" id="KW-0675">Receptor</keyword>
<dbReference type="GO" id="GO:0030246">
    <property type="term" value="F:carbohydrate binding"/>
    <property type="evidence" value="ECO:0007669"/>
    <property type="project" value="InterPro"/>
</dbReference>
<comment type="caution">
    <text evidence="1">The sequence shown here is derived from an EMBL/GenBank/DDBJ whole genome shotgun (WGS) entry which is preliminary data.</text>
</comment>
<proteinExistence type="predicted"/>
<accession>A0A4Y8WR64</accession>
<evidence type="ECO:0000313" key="2">
    <source>
        <dbReference type="Proteomes" id="UP000297225"/>
    </source>
</evidence>
<dbReference type="Pfam" id="PF13620">
    <property type="entry name" value="CarboxypepD_reg"/>
    <property type="match status" value="1"/>
</dbReference>